<gene>
    <name evidence="4" type="ORF">PV662_41135</name>
</gene>
<dbReference type="PANTHER" id="PTHR30137:SF8">
    <property type="entry name" value="BLR5498 PROTEIN"/>
    <property type="match status" value="1"/>
</dbReference>
<dbReference type="EMBL" id="JARAYU010000023">
    <property type="protein sequence ID" value="MDX3706025.1"/>
    <property type="molecule type" value="Genomic_DNA"/>
</dbReference>
<feature type="domain" description="Luciferase-like" evidence="3">
    <location>
        <begin position="24"/>
        <end position="119"/>
    </location>
</feature>
<organism evidence="4 5">
    <name type="scientific">Streptomyces europaeiscabiei</name>
    <dbReference type="NCBI Taxonomy" id="146819"/>
    <lineage>
        <taxon>Bacteria</taxon>
        <taxon>Bacillati</taxon>
        <taxon>Actinomycetota</taxon>
        <taxon>Actinomycetes</taxon>
        <taxon>Kitasatosporales</taxon>
        <taxon>Streptomycetaceae</taxon>
        <taxon>Streptomyces</taxon>
    </lineage>
</organism>
<dbReference type="Gene3D" id="3.20.20.30">
    <property type="entry name" value="Luciferase-like domain"/>
    <property type="match status" value="1"/>
</dbReference>
<evidence type="ECO:0000256" key="1">
    <source>
        <dbReference type="ARBA" id="ARBA00023002"/>
    </source>
</evidence>
<name>A0ABU4NWS7_9ACTN</name>
<dbReference type="InterPro" id="IPR036661">
    <property type="entry name" value="Luciferase-like_sf"/>
</dbReference>
<dbReference type="PANTHER" id="PTHR30137">
    <property type="entry name" value="LUCIFERASE-LIKE MONOOXYGENASE"/>
    <property type="match status" value="1"/>
</dbReference>
<proteinExistence type="predicted"/>
<dbReference type="InterPro" id="IPR050766">
    <property type="entry name" value="Bact_Lucif_Oxidored"/>
</dbReference>
<dbReference type="InterPro" id="IPR011251">
    <property type="entry name" value="Luciferase-like_dom"/>
</dbReference>
<protein>
    <submittedName>
        <fullName evidence="4">LLM class flavin-dependent oxidoreductase</fullName>
    </submittedName>
</protein>
<accession>A0ABU4NWS7</accession>
<keyword evidence="5" id="KW-1185">Reference proteome</keyword>
<evidence type="ECO:0000313" key="4">
    <source>
        <dbReference type="EMBL" id="MDX3706025.1"/>
    </source>
</evidence>
<comment type="caution">
    <text evidence="4">The sequence shown here is derived from an EMBL/GenBank/DDBJ whole genome shotgun (WGS) entry which is preliminary data.</text>
</comment>
<sequence length="140" mass="14436">MTFEVGDYSFGNSPCLLDGRRVPTAQALRDVLEAVKVADEVGLDSFGVGERHRWAMPLSSPTSMVNAAAAVTHRIKLSTAVTVLSTDAPGRVFQQLATAASLAAGGIELVAGRGSSTITSRCSTTASTTTTCCTPPNSSC</sequence>
<keyword evidence="2" id="KW-0503">Monooxygenase</keyword>
<dbReference type="Proteomes" id="UP001271274">
    <property type="component" value="Unassembled WGS sequence"/>
</dbReference>
<reference evidence="4 5" key="1">
    <citation type="journal article" date="2023" name="Microb. Genom.">
        <title>Mesoterricola silvestris gen. nov., sp. nov., Mesoterricola sediminis sp. nov., Geothrix oryzae sp. nov., Geothrix edaphica sp. nov., Geothrix rubra sp. nov., and Geothrix limicola sp. nov., six novel members of Acidobacteriota isolated from soils.</title>
        <authorList>
            <person name="Weisberg A.J."/>
            <person name="Pearce E."/>
            <person name="Kramer C.G."/>
            <person name="Chang J.H."/>
            <person name="Clarke C.R."/>
        </authorList>
    </citation>
    <scope>NUCLEOTIDE SEQUENCE [LARGE SCALE GENOMIC DNA]</scope>
    <source>
        <strain evidence="4 5">ID09-01A</strain>
    </source>
</reference>
<dbReference type="Pfam" id="PF00296">
    <property type="entry name" value="Bac_luciferase"/>
    <property type="match status" value="1"/>
</dbReference>
<evidence type="ECO:0000313" key="5">
    <source>
        <dbReference type="Proteomes" id="UP001271274"/>
    </source>
</evidence>
<dbReference type="RefSeq" id="WP_319063589.1">
    <property type="nucleotide sequence ID" value="NZ_JARAYT010000023.1"/>
</dbReference>
<dbReference type="SUPFAM" id="SSF51679">
    <property type="entry name" value="Bacterial luciferase-like"/>
    <property type="match status" value="1"/>
</dbReference>
<keyword evidence="1" id="KW-0560">Oxidoreductase</keyword>
<evidence type="ECO:0000256" key="2">
    <source>
        <dbReference type="ARBA" id="ARBA00023033"/>
    </source>
</evidence>
<evidence type="ECO:0000259" key="3">
    <source>
        <dbReference type="Pfam" id="PF00296"/>
    </source>
</evidence>